<feature type="domain" description="DUF7053" evidence="1">
    <location>
        <begin position="25"/>
        <end position="187"/>
    </location>
</feature>
<dbReference type="Pfam" id="PF23155">
    <property type="entry name" value="DUF7053"/>
    <property type="match status" value="1"/>
</dbReference>
<accession>A0A9P8QPN6</accession>
<organism evidence="2 3">
    <name type="scientific">Trichoderma cornu-damae</name>
    <dbReference type="NCBI Taxonomy" id="654480"/>
    <lineage>
        <taxon>Eukaryota</taxon>
        <taxon>Fungi</taxon>
        <taxon>Dikarya</taxon>
        <taxon>Ascomycota</taxon>
        <taxon>Pezizomycotina</taxon>
        <taxon>Sordariomycetes</taxon>
        <taxon>Hypocreomycetidae</taxon>
        <taxon>Hypocreales</taxon>
        <taxon>Hypocreaceae</taxon>
        <taxon>Trichoderma</taxon>
    </lineage>
</organism>
<evidence type="ECO:0000313" key="3">
    <source>
        <dbReference type="Proteomes" id="UP000827724"/>
    </source>
</evidence>
<name>A0A9P8QPN6_9HYPO</name>
<keyword evidence="3" id="KW-1185">Reference proteome</keyword>
<protein>
    <recommendedName>
        <fullName evidence="1">DUF7053 domain-containing protein</fullName>
    </recommendedName>
</protein>
<dbReference type="PANTHER" id="PTHR38117:SF1">
    <property type="entry name" value="DUF3074 DOMAIN-CONTAINING PROTEIN"/>
    <property type="match status" value="1"/>
</dbReference>
<reference evidence="2" key="1">
    <citation type="submission" date="2021-08" db="EMBL/GenBank/DDBJ databases">
        <title>Chromosome-Level Trichoderma cornu-damae using Hi-C Data.</title>
        <authorList>
            <person name="Kim C.S."/>
        </authorList>
    </citation>
    <scope>NUCLEOTIDE SEQUENCE</scope>
    <source>
        <strain evidence="2">KA19-0412C</strain>
    </source>
</reference>
<dbReference type="PANTHER" id="PTHR38117">
    <property type="entry name" value="NACHT AND WD40 DOMAIN PROTEIN"/>
    <property type="match status" value="1"/>
</dbReference>
<sequence length="192" mass="21258">MSCEPPSLVDYKRVEFDDFAAWLNTTAALQNVTTLPADVSLAKALKIIRNHSLHMQCDPHMVKFESIGRPPKVESPTIPADSGLVAVGEPEYYAVTDKVHTLPAGLWDSNVVSTNEFVNLEKGVFVRLYSPLNVVMETVWTVKENGNGGIDLVEDVLIKASRLLVGTVKNMCNTNWRTFHGKIVDLMKEDSS</sequence>
<evidence type="ECO:0000313" key="2">
    <source>
        <dbReference type="EMBL" id="KAH6606478.1"/>
    </source>
</evidence>
<comment type="caution">
    <text evidence="2">The sequence shown here is derived from an EMBL/GenBank/DDBJ whole genome shotgun (WGS) entry which is preliminary data.</text>
</comment>
<evidence type="ECO:0000259" key="1">
    <source>
        <dbReference type="Pfam" id="PF23155"/>
    </source>
</evidence>
<dbReference type="Proteomes" id="UP000827724">
    <property type="component" value="Unassembled WGS sequence"/>
</dbReference>
<dbReference type="InterPro" id="IPR055481">
    <property type="entry name" value="DUF7053"/>
</dbReference>
<gene>
    <name evidence="2" type="ORF">Trco_005631</name>
</gene>
<dbReference type="EMBL" id="JAIWOZ010000004">
    <property type="protein sequence ID" value="KAH6606478.1"/>
    <property type="molecule type" value="Genomic_DNA"/>
</dbReference>
<proteinExistence type="predicted"/>
<dbReference type="AlphaFoldDB" id="A0A9P8QPN6"/>
<dbReference type="OrthoDB" id="4794810at2759"/>